<dbReference type="InterPro" id="IPR009056">
    <property type="entry name" value="Cyt_c-like_dom"/>
</dbReference>
<dbReference type="GO" id="GO:0046872">
    <property type="term" value="F:metal ion binding"/>
    <property type="evidence" value="ECO:0007669"/>
    <property type="project" value="UniProtKB-KW"/>
</dbReference>
<dbReference type="SUPFAM" id="SSF46626">
    <property type="entry name" value="Cytochrome c"/>
    <property type="match status" value="2"/>
</dbReference>
<dbReference type="SUPFAM" id="SSF50974">
    <property type="entry name" value="Nitrous oxide reductase, N-terminal domain"/>
    <property type="match status" value="1"/>
</dbReference>
<dbReference type="Gene3D" id="2.130.10.10">
    <property type="entry name" value="YVTN repeat-like/Quinoprotein amine dehydrogenase"/>
    <property type="match status" value="1"/>
</dbReference>
<feature type="domain" description="Cytochrome c" evidence="5">
    <location>
        <begin position="458"/>
        <end position="561"/>
    </location>
</feature>
<dbReference type="PANTHER" id="PTHR30600">
    <property type="entry name" value="CYTOCHROME C PEROXIDASE-RELATED"/>
    <property type="match status" value="1"/>
</dbReference>
<sequence length="667" mass="71104">MKRSSRSLKFSVGIGVTAGAAALLCLGLSAQAIGELRTAKVGLDRGTRMQGPAVASHRRPTQAAPVGNHGGTLVVDDHGVLVVERSEGRLIRASKAGEPVASLSFDGALGELVHDGRGQVFLADRGGDRVVRIAAGDRAGEGLAEAGAVSVREPHGLALTPDGGTLLVTSVAEHELVALDTATLEPRWRLELAPEPRGVAVSSDGEHAAVGFLTSSSLAIVELARAGSERPGIVWQALDPRDHVKTMKVHDDWGEMITVARIGEPRSRFQVPHETGRRYARSSFALAYIGGDTLVAAHQLATPQMRRVPDRVRRDTYGGGGGTEESIEPMVHRLGLVQRAGALDSAISFVELDLHQPRSLAYDLQHDVLYVGGYGDDRVVALAHATQQAPYVDWFADLGDDCGIDGLAVDEDGVWIHCELRRQLLHLGGGAGLGADNPEALPDEWVQGPELTPSTRDELVQRGADLFRRSNPQTSDSGTLACSNCHPEGRADGLTWRLGQSILQVPILAGRVGGTGPYKWDGQDPTLLDSLHHTMERLGGNPRALPKRDFDALVAYLEQLPAPKTKTAKDPAAAARGRAIFEQEACDGCHAGPQLTDRSQHDLDTTLEQVDTPSLLGLGHSSPYYHDGSAQTLEVLLTDRASVHEMADLSKLSDDQVLDLAAYLGSL</sequence>
<evidence type="ECO:0000313" key="7">
    <source>
        <dbReference type="Proteomes" id="UP000237968"/>
    </source>
</evidence>
<dbReference type="InterPro" id="IPR011045">
    <property type="entry name" value="N2O_reductase_N"/>
</dbReference>
<dbReference type="Pfam" id="PF00034">
    <property type="entry name" value="Cytochrom_C"/>
    <property type="match status" value="1"/>
</dbReference>
<dbReference type="InterPro" id="IPR051395">
    <property type="entry name" value="Cytochrome_c_Peroxidase/MauG"/>
</dbReference>
<dbReference type="GO" id="GO:0004130">
    <property type="term" value="F:cytochrome-c peroxidase activity"/>
    <property type="evidence" value="ECO:0007669"/>
    <property type="project" value="TreeGrafter"/>
</dbReference>
<dbReference type="GO" id="GO:0020037">
    <property type="term" value="F:heme binding"/>
    <property type="evidence" value="ECO:0007669"/>
    <property type="project" value="InterPro"/>
</dbReference>
<gene>
    <name evidence="6" type="ORF">ENSA5_36860</name>
</gene>
<name>A0A2S9XSH8_9BACT</name>
<dbReference type="EMBL" id="PVNK01000166">
    <property type="protein sequence ID" value="PRP95817.1"/>
    <property type="molecule type" value="Genomic_DNA"/>
</dbReference>
<evidence type="ECO:0000313" key="6">
    <source>
        <dbReference type="EMBL" id="PRP95817.1"/>
    </source>
</evidence>
<evidence type="ECO:0000256" key="4">
    <source>
        <dbReference type="PROSITE-ProRule" id="PRU00433"/>
    </source>
</evidence>
<dbReference type="Proteomes" id="UP000237968">
    <property type="component" value="Unassembled WGS sequence"/>
</dbReference>
<feature type="domain" description="Cytochrome c" evidence="5">
    <location>
        <begin position="572"/>
        <end position="667"/>
    </location>
</feature>
<keyword evidence="7" id="KW-1185">Reference proteome</keyword>
<reference evidence="6 7" key="1">
    <citation type="submission" date="2018-03" db="EMBL/GenBank/DDBJ databases">
        <title>Draft Genome Sequences of the Obligatory Marine Myxobacteria Enhygromyxa salina SWB005.</title>
        <authorList>
            <person name="Poehlein A."/>
            <person name="Moghaddam J.A."/>
            <person name="Harms H."/>
            <person name="Alanjari M."/>
            <person name="Koenig G.M."/>
            <person name="Daniel R."/>
            <person name="Schaeberle T.F."/>
        </authorList>
    </citation>
    <scope>NUCLEOTIDE SEQUENCE [LARGE SCALE GENOMIC DNA]</scope>
    <source>
        <strain evidence="6 7">SWB005</strain>
    </source>
</reference>
<protein>
    <submittedName>
        <fullName evidence="6">Cytochrome c</fullName>
    </submittedName>
</protein>
<dbReference type="OrthoDB" id="5342087at2"/>
<keyword evidence="3 4" id="KW-0408">Iron</keyword>
<evidence type="ECO:0000256" key="1">
    <source>
        <dbReference type="ARBA" id="ARBA00022617"/>
    </source>
</evidence>
<keyword evidence="1 4" id="KW-0349">Heme</keyword>
<dbReference type="Gene3D" id="1.10.760.10">
    <property type="entry name" value="Cytochrome c-like domain"/>
    <property type="match status" value="2"/>
</dbReference>
<evidence type="ECO:0000256" key="3">
    <source>
        <dbReference type="ARBA" id="ARBA00023004"/>
    </source>
</evidence>
<accession>A0A2S9XSH8</accession>
<dbReference type="AlphaFoldDB" id="A0A2S9XSH8"/>
<organism evidence="6 7">
    <name type="scientific">Enhygromyxa salina</name>
    <dbReference type="NCBI Taxonomy" id="215803"/>
    <lineage>
        <taxon>Bacteria</taxon>
        <taxon>Pseudomonadati</taxon>
        <taxon>Myxococcota</taxon>
        <taxon>Polyangia</taxon>
        <taxon>Nannocystales</taxon>
        <taxon>Nannocystaceae</taxon>
        <taxon>Enhygromyxa</taxon>
    </lineage>
</organism>
<dbReference type="InterPro" id="IPR015943">
    <property type="entry name" value="WD40/YVTN_repeat-like_dom_sf"/>
</dbReference>
<comment type="caution">
    <text evidence="6">The sequence shown here is derived from an EMBL/GenBank/DDBJ whole genome shotgun (WGS) entry which is preliminary data.</text>
</comment>
<dbReference type="InterPro" id="IPR036909">
    <property type="entry name" value="Cyt_c-like_dom_sf"/>
</dbReference>
<evidence type="ECO:0000256" key="2">
    <source>
        <dbReference type="ARBA" id="ARBA00022723"/>
    </source>
</evidence>
<evidence type="ECO:0000259" key="5">
    <source>
        <dbReference type="PROSITE" id="PS51007"/>
    </source>
</evidence>
<dbReference type="GO" id="GO:0009055">
    <property type="term" value="F:electron transfer activity"/>
    <property type="evidence" value="ECO:0007669"/>
    <property type="project" value="InterPro"/>
</dbReference>
<dbReference type="PROSITE" id="PS51007">
    <property type="entry name" value="CYTC"/>
    <property type="match status" value="2"/>
</dbReference>
<proteinExistence type="predicted"/>
<keyword evidence="2 4" id="KW-0479">Metal-binding</keyword>